<evidence type="ECO:0008006" key="3">
    <source>
        <dbReference type="Google" id="ProtNLM"/>
    </source>
</evidence>
<comment type="caution">
    <text evidence="1">The sequence shown here is derived from an EMBL/GenBank/DDBJ whole genome shotgun (WGS) entry which is preliminary data.</text>
</comment>
<evidence type="ECO:0000313" key="2">
    <source>
        <dbReference type="Proteomes" id="UP000824007"/>
    </source>
</evidence>
<protein>
    <recommendedName>
        <fullName evidence="3">Teichoic acid biosynthesis protein</fullName>
    </recommendedName>
</protein>
<sequence length="227" mass="26109">MQKFTILGITLYDCTAREALRNTDRFLGSGGLNTAGYISSAQIARASRDEALKESVEQLDMTVCTEPDLLEAAGIAARSRVREIDEKVYLRELLRKLYRNRNSVYLLADTRAELAVLEELLQEYQGNLYIRGRGAYEDFGRQPERLVNELNDVVPDAVLSRMPWPEDINLMKEYGQYVNARFWVSLPYGAVSWMQNPSFPAKLKRKLHSRLFEKRVQEYNSKETGSK</sequence>
<gene>
    <name evidence="1" type="ORF">H9831_12040</name>
</gene>
<reference evidence="1" key="2">
    <citation type="submission" date="2021-04" db="EMBL/GenBank/DDBJ databases">
        <authorList>
            <person name="Gilroy R."/>
        </authorList>
    </citation>
    <scope>NUCLEOTIDE SEQUENCE</scope>
    <source>
        <strain evidence="1">ChiSxjej3B15-24422</strain>
    </source>
</reference>
<dbReference type="EMBL" id="DXDD01000145">
    <property type="protein sequence ID" value="HIY61388.1"/>
    <property type="molecule type" value="Genomic_DNA"/>
</dbReference>
<organism evidence="1 2">
    <name type="scientific">Candidatus Eisenbergiella pullistercoris</name>
    <dbReference type="NCBI Taxonomy" id="2838555"/>
    <lineage>
        <taxon>Bacteria</taxon>
        <taxon>Bacillati</taxon>
        <taxon>Bacillota</taxon>
        <taxon>Clostridia</taxon>
        <taxon>Lachnospirales</taxon>
        <taxon>Lachnospiraceae</taxon>
        <taxon>Eisenbergiella</taxon>
    </lineage>
</organism>
<evidence type="ECO:0000313" key="1">
    <source>
        <dbReference type="EMBL" id="HIY61388.1"/>
    </source>
</evidence>
<dbReference type="AlphaFoldDB" id="A0A9D2C7F2"/>
<reference evidence="1" key="1">
    <citation type="journal article" date="2021" name="PeerJ">
        <title>Extensive microbial diversity within the chicken gut microbiome revealed by metagenomics and culture.</title>
        <authorList>
            <person name="Gilroy R."/>
            <person name="Ravi A."/>
            <person name="Getino M."/>
            <person name="Pursley I."/>
            <person name="Horton D.L."/>
            <person name="Alikhan N.F."/>
            <person name="Baker D."/>
            <person name="Gharbi K."/>
            <person name="Hall N."/>
            <person name="Watson M."/>
            <person name="Adriaenssens E.M."/>
            <person name="Foster-Nyarko E."/>
            <person name="Jarju S."/>
            <person name="Secka A."/>
            <person name="Antonio M."/>
            <person name="Oren A."/>
            <person name="Chaudhuri R.R."/>
            <person name="La Ragione R."/>
            <person name="Hildebrand F."/>
            <person name="Pallen M.J."/>
        </authorList>
    </citation>
    <scope>NUCLEOTIDE SEQUENCE</scope>
    <source>
        <strain evidence="1">ChiSxjej3B15-24422</strain>
    </source>
</reference>
<name>A0A9D2C7F2_9FIRM</name>
<proteinExistence type="predicted"/>
<accession>A0A9D2C7F2</accession>
<dbReference type="Proteomes" id="UP000824007">
    <property type="component" value="Unassembled WGS sequence"/>
</dbReference>